<feature type="compositionally biased region" description="Low complexity" evidence="1">
    <location>
        <begin position="20"/>
        <end position="30"/>
    </location>
</feature>
<feature type="region of interest" description="Disordered" evidence="1">
    <location>
        <begin position="1"/>
        <end position="30"/>
    </location>
</feature>
<evidence type="ECO:0000256" key="1">
    <source>
        <dbReference type="SAM" id="MobiDB-lite"/>
    </source>
</evidence>
<dbReference type="EMBL" id="BSXT01000126">
    <property type="protein sequence ID" value="GMF18318.1"/>
    <property type="molecule type" value="Genomic_DNA"/>
</dbReference>
<gene>
    <name evidence="2" type="ORF">Pfra01_000156000</name>
</gene>
<sequence>MSQSQSQNLLGSSQDDHWQAQHVQPAAPPAALDYNEKLQELEKSITQAFAEQICQQKQQQQELMAQLASPIEKAIQDIKEKLTVRSDDTKQQNTSIAEIAHNVKVVNASVIDLHEQNLKSKTAYEENQQAVVSESAAVKEALTELQVRVEIVEGCVKSCSDKVSRILEEEASKHEELLSVVAATSCNCAQENFSQVAESYSGPGQITGKRKRSPHRSNASEKKSAHYASSASADGPSPRTITRSSPGYEVDSSIWSEDEANSIDLHIVFERIQDLGSKRRRRLQRR</sequence>
<accession>A0A9W6TRJ3</accession>
<feature type="region of interest" description="Disordered" evidence="1">
    <location>
        <begin position="199"/>
        <end position="249"/>
    </location>
</feature>
<organism evidence="2 3">
    <name type="scientific">Phytophthora fragariaefolia</name>
    <dbReference type="NCBI Taxonomy" id="1490495"/>
    <lineage>
        <taxon>Eukaryota</taxon>
        <taxon>Sar</taxon>
        <taxon>Stramenopiles</taxon>
        <taxon>Oomycota</taxon>
        <taxon>Peronosporomycetes</taxon>
        <taxon>Peronosporales</taxon>
        <taxon>Peronosporaceae</taxon>
        <taxon>Phytophthora</taxon>
    </lineage>
</organism>
<dbReference type="AlphaFoldDB" id="A0A9W6TRJ3"/>
<dbReference type="OrthoDB" id="122119at2759"/>
<evidence type="ECO:0000313" key="3">
    <source>
        <dbReference type="Proteomes" id="UP001165121"/>
    </source>
</evidence>
<dbReference type="Proteomes" id="UP001165121">
    <property type="component" value="Unassembled WGS sequence"/>
</dbReference>
<name>A0A9W6TRJ3_9STRA</name>
<feature type="compositionally biased region" description="Low complexity" evidence="1">
    <location>
        <begin position="1"/>
        <end position="13"/>
    </location>
</feature>
<reference evidence="2" key="1">
    <citation type="submission" date="2023-04" db="EMBL/GenBank/DDBJ databases">
        <title>Phytophthora fragariaefolia NBRC 109709.</title>
        <authorList>
            <person name="Ichikawa N."/>
            <person name="Sato H."/>
            <person name="Tonouchi N."/>
        </authorList>
    </citation>
    <scope>NUCLEOTIDE SEQUENCE</scope>
    <source>
        <strain evidence="2">NBRC 109709</strain>
    </source>
</reference>
<evidence type="ECO:0000313" key="2">
    <source>
        <dbReference type="EMBL" id="GMF18318.1"/>
    </source>
</evidence>
<comment type="caution">
    <text evidence="2">The sequence shown here is derived from an EMBL/GenBank/DDBJ whole genome shotgun (WGS) entry which is preliminary data.</text>
</comment>
<protein>
    <submittedName>
        <fullName evidence="2">Unnamed protein product</fullName>
    </submittedName>
</protein>
<proteinExistence type="predicted"/>
<keyword evidence="3" id="KW-1185">Reference proteome</keyword>